<feature type="coiled-coil region" evidence="5">
    <location>
        <begin position="1061"/>
        <end position="1095"/>
    </location>
</feature>
<dbReference type="InterPro" id="IPR001680">
    <property type="entry name" value="WD40_rpt"/>
</dbReference>
<dbReference type="EMBL" id="CYKH01001738">
    <property type="protein sequence ID" value="CUG89431.1"/>
    <property type="molecule type" value="Genomic_DNA"/>
</dbReference>
<proteinExistence type="predicted"/>
<keyword evidence="8" id="KW-1185">Reference proteome</keyword>
<dbReference type="GO" id="GO:0005840">
    <property type="term" value="C:ribosome"/>
    <property type="evidence" value="ECO:0007669"/>
    <property type="project" value="UniProtKB-KW"/>
</dbReference>
<dbReference type="PROSITE" id="PS50294">
    <property type="entry name" value="WD_REPEATS_REGION"/>
    <property type="match status" value="1"/>
</dbReference>
<feature type="region of interest" description="Disordered" evidence="6">
    <location>
        <begin position="1275"/>
        <end position="1329"/>
    </location>
</feature>
<keyword evidence="3" id="KW-0687">Ribonucleoprotein</keyword>
<dbReference type="SMART" id="SM00320">
    <property type="entry name" value="WD40"/>
    <property type="match status" value="6"/>
</dbReference>
<feature type="compositionally biased region" description="Low complexity" evidence="6">
    <location>
        <begin position="322"/>
        <end position="334"/>
    </location>
</feature>
<feature type="coiled-coil region" evidence="5">
    <location>
        <begin position="754"/>
        <end position="831"/>
    </location>
</feature>
<dbReference type="InterPro" id="IPR052993">
    <property type="entry name" value="CFA-57"/>
</dbReference>
<dbReference type="InterPro" id="IPR019775">
    <property type="entry name" value="WD40_repeat_CS"/>
</dbReference>
<evidence type="ECO:0000256" key="4">
    <source>
        <dbReference type="PROSITE-ProRule" id="PRU00221"/>
    </source>
</evidence>
<organism evidence="7 8">
    <name type="scientific">Bodo saltans</name>
    <name type="common">Flagellated protozoan</name>
    <dbReference type="NCBI Taxonomy" id="75058"/>
    <lineage>
        <taxon>Eukaryota</taxon>
        <taxon>Discoba</taxon>
        <taxon>Euglenozoa</taxon>
        <taxon>Kinetoplastea</taxon>
        <taxon>Metakinetoplastina</taxon>
        <taxon>Eubodonida</taxon>
        <taxon>Bodonidae</taxon>
        <taxon>Bodo</taxon>
    </lineage>
</organism>
<dbReference type="SUPFAM" id="SSF50978">
    <property type="entry name" value="WD40 repeat-like"/>
    <property type="match status" value="1"/>
</dbReference>
<name>A0A0S4JD05_BODSA</name>
<gene>
    <name evidence="7" type="ORF">BSAL_21025</name>
</gene>
<feature type="compositionally biased region" description="Low complexity" evidence="6">
    <location>
        <begin position="1293"/>
        <end position="1308"/>
    </location>
</feature>
<dbReference type="InterPro" id="IPR015943">
    <property type="entry name" value="WD40/YVTN_repeat-like_dom_sf"/>
</dbReference>
<feature type="region of interest" description="Disordered" evidence="6">
    <location>
        <begin position="1149"/>
        <end position="1169"/>
    </location>
</feature>
<evidence type="ECO:0000256" key="3">
    <source>
        <dbReference type="ARBA" id="ARBA00022980"/>
    </source>
</evidence>
<dbReference type="PROSITE" id="PS50082">
    <property type="entry name" value="WD_REPEATS_2"/>
    <property type="match status" value="2"/>
</dbReference>
<reference evidence="8" key="1">
    <citation type="submission" date="2015-09" db="EMBL/GenBank/DDBJ databases">
        <authorList>
            <consortium name="Pathogen Informatics"/>
        </authorList>
    </citation>
    <scope>NUCLEOTIDE SEQUENCE [LARGE SCALE GENOMIC DNA]</scope>
    <source>
        <strain evidence="8">Lake Konstanz</strain>
    </source>
</reference>
<feature type="compositionally biased region" description="Polar residues" evidence="6">
    <location>
        <begin position="1275"/>
        <end position="1289"/>
    </location>
</feature>
<feature type="coiled-coil region" evidence="5">
    <location>
        <begin position="963"/>
        <end position="1032"/>
    </location>
</feature>
<evidence type="ECO:0000313" key="8">
    <source>
        <dbReference type="Proteomes" id="UP000051952"/>
    </source>
</evidence>
<dbReference type="InterPro" id="IPR036322">
    <property type="entry name" value="WD40_repeat_dom_sf"/>
</dbReference>
<dbReference type="Proteomes" id="UP000051952">
    <property type="component" value="Unassembled WGS sequence"/>
</dbReference>
<feature type="region of interest" description="Disordered" evidence="6">
    <location>
        <begin position="315"/>
        <end position="334"/>
    </location>
</feature>
<feature type="repeat" description="WD" evidence="4">
    <location>
        <begin position="418"/>
        <end position="450"/>
    </location>
</feature>
<dbReference type="PANTHER" id="PTHR32215:SF0">
    <property type="entry name" value="CILIA- AND FLAGELLA-ASSOCIATED PROTEIN 57"/>
    <property type="match status" value="1"/>
</dbReference>
<evidence type="ECO:0000256" key="1">
    <source>
        <dbReference type="ARBA" id="ARBA00022574"/>
    </source>
</evidence>
<feature type="repeat" description="WD" evidence="4">
    <location>
        <begin position="541"/>
        <end position="582"/>
    </location>
</feature>
<keyword evidence="1 4" id="KW-0853">WD repeat</keyword>
<dbReference type="PANTHER" id="PTHR32215">
    <property type="entry name" value="CILIA- AND FLAGELLA-ASSOCIATED PROTEIN 57"/>
    <property type="match status" value="1"/>
</dbReference>
<dbReference type="OMA" id="FEWSPND"/>
<evidence type="ECO:0000256" key="5">
    <source>
        <dbReference type="SAM" id="Coils"/>
    </source>
</evidence>
<dbReference type="SUPFAM" id="SSF69322">
    <property type="entry name" value="Tricorn protease domain 2"/>
    <property type="match status" value="1"/>
</dbReference>
<protein>
    <submittedName>
        <fullName evidence="7">WD40 repeat-containing protein, putative</fullName>
    </submittedName>
</protein>
<dbReference type="Gene3D" id="2.130.10.10">
    <property type="entry name" value="YVTN repeat-like/Quinoprotein amine dehydrogenase"/>
    <property type="match status" value="2"/>
</dbReference>
<evidence type="ECO:0000256" key="2">
    <source>
        <dbReference type="ARBA" id="ARBA00022737"/>
    </source>
</evidence>
<dbReference type="OrthoDB" id="10267443at2759"/>
<evidence type="ECO:0000256" key="6">
    <source>
        <dbReference type="SAM" id="MobiDB-lite"/>
    </source>
</evidence>
<feature type="coiled-coil region" evidence="5">
    <location>
        <begin position="1202"/>
        <end position="1229"/>
    </location>
</feature>
<dbReference type="Pfam" id="PF00400">
    <property type="entry name" value="WD40"/>
    <property type="match status" value="2"/>
</dbReference>
<keyword evidence="2" id="KW-0677">Repeat</keyword>
<sequence>MDIEGLPPGLENGASMKFSHVLGVRSPSGRCVEHLNDDTVLYLAGKHAAQYEHETGLHKFILKSNKTVEISSFCISANRKYIALAEKLADGMQVNVYTQTGSRVRTLEFKYLSKLPVVSMDFSTDNKYLATVTSLPDVFIYLWQVDKSRLVGMVDVPFELTKITVSPWSYWSLCTTGPSSIRMWRLVEKQLKQVDPMPKRRDVMANGAASGGGSNATVNRFSCHCWYDEEKVIAGTEEGDLLVFENSELKKTLKSVHGEAYAITAVAPVARGIVACGEGGMVSVFERTLDDNVYFRILKQFNPVSFMTAAMSSGSGGELSTNQQQQQSAHHHASSNQQLSLFTARIVDVSVAPKEEQLVILYNNNVISTVSLEAMEIVRTTAATMGSNAADNDGAVVSAAAGGVSNLSASHIARMLPIGFHNDVVSAVDVCVQKSFVVTGSLDKTIRVWNFMRQKVEFIKTFDEEVLCLALHPTGLRMLVGFKGNLRLYNVLAEDLHFCTEFPIKPCHEVRFSNGGQMFAAVVAHRILIFNSYDFQCTAQLSGHAVMIRSICWSLNDQLLTSADLNGIAYTWNIDTQKRVDIDDVRKNVCYNCVKYEDNTGIVAAMGTCRVAEGGSAEGEVTIRCIVPDQEPRIVRPGLVSNRVPSQRKQHTTEIAVSALAQTLFAGMPNGALYLYTFPLSEDAQPYQKIEVHSGEISHVILSADERYLFTIGGDDNTLFMFEVDAICEGRSVSKKPLNYAAFDDVCYVLYSDVDDKARELSALQQELEDLQAAKRRDEANLLKRFEQERSVIEKETSTLLDSLHRQVDTAESAKDNAERALSENARLLESMHLKAAEELEALYTKRTEEANAKYLQLKTERDDLIVRYENKLFKIQKEHEADKRVLDDKFREMELRLGSQIDSMKKRLTGDTQVHDHMLDQTIADYETMLDDLHAKYKVILAKKEEDLSKAINNSSTGERDSDRLRREKAALLAQLKEREGQIHELELSLDKRKKENESLRKEMLVRFESISTAEKKIQQLKKQTTELEKLRYVLTFKFNELKKEVAPKEKQIDFMSNRVEEMDGELEKVATDREQLKQLVEQRDERIRVLHKEIGHHRRNVEDKDRAMGQLLRELTELLGSGGTKTLVYQVKDLILKYNSRAERSPLDDEISALGGGSGSAPPEEDKTAEFERQREYMEAQLTCISRQNKQKESNLRLDNQRNTAENAILVREINELRHEKMQLATKCQLIEGQLKEARIALQRATAVSGNNNSHHSAGSPTDAFVHELAHETNLSASSPVPHQSSRAIPGSRRGVSSSGANGGAATPSQRLGGGGQNNAQTGRLIKGPTRALRDIAHLDSDKISRIITQVERNNVEMERQQDEIIRLREFVGHLLTRAETATGTAAVSTSDKAKYAEIKRHLQEQSSLQHQQA</sequence>
<accession>A0A0S4JD05</accession>
<keyword evidence="3" id="KW-0689">Ribosomal protein</keyword>
<dbReference type="PROSITE" id="PS00678">
    <property type="entry name" value="WD_REPEATS_1"/>
    <property type="match status" value="1"/>
</dbReference>
<keyword evidence="5" id="KW-0175">Coiled coil</keyword>
<evidence type="ECO:0000313" key="7">
    <source>
        <dbReference type="EMBL" id="CUG89431.1"/>
    </source>
</evidence>
<dbReference type="VEuPathDB" id="TriTrypDB:BSAL_21025"/>